<keyword evidence="4" id="KW-0812">Transmembrane</keyword>
<evidence type="ECO:0000256" key="1">
    <source>
        <dbReference type="ARBA" id="ARBA00023157"/>
    </source>
</evidence>
<organism evidence="7 8">
    <name type="scientific">Cryptolaemus montrouzieri</name>
    <dbReference type="NCBI Taxonomy" id="559131"/>
    <lineage>
        <taxon>Eukaryota</taxon>
        <taxon>Metazoa</taxon>
        <taxon>Ecdysozoa</taxon>
        <taxon>Arthropoda</taxon>
        <taxon>Hexapoda</taxon>
        <taxon>Insecta</taxon>
        <taxon>Pterygota</taxon>
        <taxon>Neoptera</taxon>
        <taxon>Endopterygota</taxon>
        <taxon>Coleoptera</taxon>
        <taxon>Polyphaga</taxon>
        <taxon>Cucujiformia</taxon>
        <taxon>Coccinelloidea</taxon>
        <taxon>Coccinellidae</taxon>
        <taxon>Scymninae</taxon>
        <taxon>Scymnini</taxon>
        <taxon>Cryptolaemus</taxon>
    </lineage>
</organism>
<dbReference type="InterPro" id="IPR002172">
    <property type="entry name" value="LDrepeatLR_classA_rpt"/>
</dbReference>
<dbReference type="SUPFAM" id="SSF57424">
    <property type="entry name" value="LDL receptor-like module"/>
    <property type="match status" value="1"/>
</dbReference>
<evidence type="ECO:0000313" key="8">
    <source>
        <dbReference type="Proteomes" id="UP001516400"/>
    </source>
</evidence>
<dbReference type="InterPro" id="IPR000859">
    <property type="entry name" value="CUB_dom"/>
</dbReference>
<feature type="chain" id="PRO_5044814799" description="CUB domain-containing protein" evidence="5">
    <location>
        <begin position="16"/>
        <end position="734"/>
    </location>
</feature>
<dbReference type="EMBL" id="JABFTP020000021">
    <property type="protein sequence ID" value="KAL3269858.1"/>
    <property type="molecule type" value="Genomic_DNA"/>
</dbReference>
<dbReference type="AlphaFoldDB" id="A0ABD2MTY5"/>
<evidence type="ECO:0000256" key="4">
    <source>
        <dbReference type="SAM" id="Phobius"/>
    </source>
</evidence>
<sequence length="734" mass="82952">MFGYVVLFLFCSTRAINFSEQDICGSINGRKVFVELGEAGVLVAKDDFKNIKDTNKNVTHKTCSAEFVTCPSCILEASFKFLNISSNCGRINLPNSCSCDYVWIYEPQYEKVSGEQFCGRFIYNNDSELSYISQTRNLKITFLHSLAYEHAFSINFIAKRNTKIIGGYPYLDGLNNVSYQWINSPFFPNNYPTDLSSEHVIKCRYSERCRISLTFTDYRIGRESILEFFDSNGLRMFVSTGNIFRPPILISSGPTFTIRFYANGFTNMGYRASYSFLLDGKDYIKPNLDCGGWVNDLGGGITMVNMTSEGNVKAYDCIYIVKPPLNFSHMKTHLYVKVALFSQFAGNTELTIRQGSTSKNPLVEVLRHPVSQYIAPQKEHVVPITEGFYITLKGLFKSTSKLAILYTAFNYKDCFSGLDFLCQNLRCIPAFLTCDGFDHCGDNSDEEIDCIEGLRDRRLLSRIPNFIFPNNNNYTDLTTATLVFLSCSFGFVGLVFGMAIYFYRTNLHAHHRMQIQDHLETINAILEEGVGDVEEEIIMPDDPPDYEAPPNYEEVIRREKKLQMVCTITENGFGSKRCSKCSSGRTSVKKQMSNRYTNVSSRSCQTTPIPASPPPMYTSVDPLHLPSQGESSSTPECFQVPANSSNVIDVPSPSSSVRSMKELVTKSVIKISESVKNFIAFQERRLKKCYSDTELMTLGEPSLSSENSALLVRRNQLFGRSISIDDILFKMNRE</sequence>
<feature type="signal peptide" evidence="5">
    <location>
        <begin position="1"/>
        <end position="15"/>
    </location>
</feature>
<keyword evidence="4" id="KW-1133">Transmembrane helix</keyword>
<dbReference type="SUPFAM" id="SSF49854">
    <property type="entry name" value="Spermadhesin, CUB domain"/>
    <property type="match status" value="1"/>
</dbReference>
<reference evidence="7 8" key="1">
    <citation type="journal article" date="2021" name="BMC Biol.">
        <title>Horizontally acquired antibacterial genes associated with adaptive radiation of ladybird beetles.</title>
        <authorList>
            <person name="Li H.S."/>
            <person name="Tang X.F."/>
            <person name="Huang Y.H."/>
            <person name="Xu Z.Y."/>
            <person name="Chen M.L."/>
            <person name="Du X.Y."/>
            <person name="Qiu B.Y."/>
            <person name="Chen P.T."/>
            <person name="Zhang W."/>
            <person name="Slipinski A."/>
            <person name="Escalona H.E."/>
            <person name="Waterhouse R.M."/>
            <person name="Zwick A."/>
            <person name="Pang H."/>
        </authorList>
    </citation>
    <scope>NUCLEOTIDE SEQUENCE [LARGE SCALE GENOMIC DNA]</scope>
    <source>
        <strain evidence="7">SYSU2018</strain>
    </source>
</reference>
<evidence type="ECO:0000256" key="3">
    <source>
        <dbReference type="SAM" id="MobiDB-lite"/>
    </source>
</evidence>
<keyword evidence="5" id="KW-0732">Signal</keyword>
<dbReference type="CDD" id="cd00112">
    <property type="entry name" value="LDLa"/>
    <property type="match status" value="1"/>
</dbReference>
<evidence type="ECO:0000256" key="2">
    <source>
        <dbReference type="PROSITE-ProRule" id="PRU00124"/>
    </source>
</evidence>
<proteinExistence type="predicted"/>
<feature type="region of interest" description="Disordered" evidence="3">
    <location>
        <begin position="592"/>
        <end position="619"/>
    </location>
</feature>
<comment type="caution">
    <text evidence="7">The sequence shown here is derived from an EMBL/GenBank/DDBJ whole genome shotgun (WGS) entry which is preliminary data.</text>
</comment>
<gene>
    <name evidence="7" type="ORF">HHI36_008916</name>
</gene>
<dbReference type="Gene3D" id="2.60.120.290">
    <property type="entry name" value="Spermadhesin, CUB domain"/>
    <property type="match status" value="1"/>
</dbReference>
<evidence type="ECO:0000259" key="6">
    <source>
        <dbReference type="SMART" id="SM00042"/>
    </source>
</evidence>
<dbReference type="InterPro" id="IPR042333">
    <property type="entry name" value="LRAD2/Mig-13-like"/>
</dbReference>
<dbReference type="InterPro" id="IPR036055">
    <property type="entry name" value="LDL_receptor-like_sf"/>
</dbReference>
<dbReference type="PROSITE" id="PS50068">
    <property type="entry name" value="LDLRA_2"/>
    <property type="match status" value="1"/>
</dbReference>
<name>A0ABD2MTY5_9CUCU</name>
<feature type="transmembrane region" description="Helical" evidence="4">
    <location>
        <begin position="482"/>
        <end position="503"/>
    </location>
</feature>
<feature type="compositionally biased region" description="Polar residues" evidence="3">
    <location>
        <begin position="592"/>
        <end position="609"/>
    </location>
</feature>
<dbReference type="PANTHER" id="PTHR24652">
    <property type="entry name" value="LOW-DENSITY LIPOPROTEIN RECEPTOR CLASS A DOMAIN-CONTAINING PROTEIN 2"/>
    <property type="match status" value="1"/>
</dbReference>
<dbReference type="InterPro" id="IPR023415">
    <property type="entry name" value="LDLR_class-A_CS"/>
</dbReference>
<dbReference type="Proteomes" id="UP001516400">
    <property type="component" value="Unassembled WGS sequence"/>
</dbReference>
<comment type="caution">
    <text evidence="2">Lacks conserved residue(s) required for the propagation of feature annotation.</text>
</comment>
<dbReference type="Gene3D" id="4.10.400.10">
    <property type="entry name" value="Low-density Lipoprotein Receptor"/>
    <property type="match status" value="1"/>
</dbReference>
<feature type="disulfide bond" evidence="2">
    <location>
        <begin position="422"/>
        <end position="440"/>
    </location>
</feature>
<evidence type="ECO:0000313" key="7">
    <source>
        <dbReference type="EMBL" id="KAL3269858.1"/>
    </source>
</evidence>
<protein>
    <recommendedName>
        <fullName evidence="6">CUB domain-containing protein</fullName>
    </recommendedName>
</protein>
<dbReference type="PROSITE" id="PS01209">
    <property type="entry name" value="LDLRA_1"/>
    <property type="match status" value="1"/>
</dbReference>
<keyword evidence="4" id="KW-0472">Membrane</keyword>
<dbReference type="InterPro" id="IPR035914">
    <property type="entry name" value="Sperma_CUB_dom_sf"/>
</dbReference>
<accession>A0ABD2MTY5</accession>
<evidence type="ECO:0000256" key="5">
    <source>
        <dbReference type="SAM" id="SignalP"/>
    </source>
</evidence>
<dbReference type="Pfam" id="PF00057">
    <property type="entry name" value="Ldl_recept_a"/>
    <property type="match status" value="1"/>
</dbReference>
<keyword evidence="1 2" id="KW-1015">Disulfide bond</keyword>
<dbReference type="SMART" id="SM00042">
    <property type="entry name" value="CUB"/>
    <property type="match status" value="1"/>
</dbReference>
<dbReference type="SMART" id="SM00192">
    <property type="entry name" value="LDLa"/>
    <property type="match status" value="1"/>
</dbReference>
<feature type="domain" description="CUB" evidence="6">
    <location>
        <begin position="171"/>
        <end position="277"/>
    </location>
</feature>
<keyword evidence="8" id="KW-1185">Reference proteome</keyword>